<dbReference type="CDD" id="cd16295">
    <property type="entry name" value="TTHA0252-CPSF-like_MBL-fold"/>
    <property type="match status" value="1"/>
</dbReference>
<dbReference type="SMART" id="SM01027">
    <property type="entry name" value="Beta-Casp"/>
    <property type="match status" value="1"/>
</dbReference>
<dbReference type="GO" id="GO:0016787">
    <property type="term" value="F:hydrolase activity"/>
    <property type="evidence" value="ECO:0007669"/>
    <property type="project" value="UniProtKB-KW"/>
</dbReference>
<comment type="caution">
    <text evidence="4">The sequence shown here is derived from an EMBL/GenBank/DDBJ whole genome shotgun (WGS) entry which is preliminary data.</text>
</comment>
<dbReference type="SMART" id="SM00849">
    <property type="entry name" value="Lactamase_B"/>
    <property type="match status" value="1"/>
</dbReference>
<keyword evidence="1 4" id="KW-0378">Hydrolase</keyword>
<dbReference type="PANTHER" id="PTHR11203:SF37">
    <property type="entry name" value="INTEGRATOR COMPLEX SUBUNIT 11"/>
    <property type="match status" value="1"/>
</dbReference>
<feature type="domain" description="Metallo-beta-lactamase" evidence="2">
    <location>
        <begin position="56"/>
        <end position="271"/>
    </location>
</feature>
<accession>A0A432YBT4</accession>
<evidence type="ECO:0000259" key="3">
    <source>
        <dbReference type="SMART" id="SM01027"/>
    </source>
</evidence>
<dbReference type="Proteomes" id="UP000287330">
    <property type="component" value="Unassembled WGS sequence"/>
</dbReference>
<dbReference type="AlphaFoldDB" id="A0A432YBT4"/>
<dbReference type="InterPro" id="IPR050698">
    <property type="entry name" value="MBL"/>
</dbReference>
<protein>
    <submittedName>
        <fullName evidence="4">MBL fold hydrolase</fullName>
    </submittedName>
</protein>
<keyword evidence="5" id="KW-1185">Reference proteome</keyword>
<gene>
    <name evidence="4" type="ORF">CWE25_02370</name>
</gene>
<dbReference type="InterPro" id="IPR036866">
    <property type="entry name" value="RibonucZ/Hydroxyglut_hydro"/>
</dbReference>
<dbReference type="Gene3D" id="3.60.15.10">
    <property type="entry name" value="Ribonuclease Z/Hydroxyacylglutathione hydrolase-like"/>
    <property type="match status" value="1"/>
</dbReference>
<dbReference type="Pfam" id="PF07521">
    <property type="entry name" value="RMMBL"/>
    <property type="match status" value="1"/>
</dbReference>
<dbReference type="SUPFAM" id="SSF56281">
    <property type="entry name" value="Metallo-hydrolase/oxidoreductase"/>
    <property type="match status" value="1"/>
</dbReference>
<reference evidence="5" key="1">
    <citation type="journal article" date="2018" name="Front. Microbiol.">
        <title>Genome-Based Analysis Reveals the Taxonomy and Diversity of the Family Idiomarinaceae.</title>
        <authorList>
            <person name="Liu Y."/>
            <person name="Lai Q."/>
            <person name="Shao Z."/>
        </authorList>
    </citation>
    <scope>NUCLEOTIDE SEQUENCE [LARGE SCALE GENOMIC DNA]</scope>
    <source>
        <strain evidence="5">F23</strain>
    </source>
</reference>
<dbReference type="Gene3D" id="3.40.50.10890">
    <property type="match status" value="1"/>
</dbReference>
<dbReference type="InterPro" id="IPR011108">
    <property type="entry name" value="RMMBL"/>
</dbReference>
<feature type="domain" description="Beta-Casp" evidence="3">
    <location>
        <begin position="276"/>
        <end position="409"/>
    </location>
</feature>
<proteinExistence type="predicted"/>
<evidence type="ECO:0000313" key="4">
    <source>
        <dbReference type="EMBL" id="RUO58455.1"/>
    </source>
</evidence>
<evidence type="ECO:0000256" key="1">
    <source>
        <dbReference type="ARBA" id="ARBA00022801"/>
    </source>
</evidence>
<dbReference type="EMBL" id="PIPV01000001">
    <property type="protein sequence ID" value="RUO58455.1"/>
    <property type="molecule type" value="Genomic_DNA"/>
</dbReference>
<evidence type="ECO:0000259" key="2">
    <source>
        <dbReference type="SMART" id="SM00849"/>
    </source>
</evidence>
<sequence>MYQHNSYVPLSYLGMPMSRIELHSFKITLNSDSTMTATTIDWPIQLSHLGGTWQVTGSCHLWRINSQHTIMIDCGAFQGISDNNELATQVEVERLKAVCITHAHLDHVGRLPQLLALGYRGPIYCTAATHALMQLVLGDSLQLAGIKDESALAAFSRLLARQVVICRYGVPTNILPSLTVTFEEAGHILGSSYLCFDITPLNKRVVFSGDLGCRASPLLNDPTPLNRADLLILESTYGDRLHGDRSQRITQLEAVIKRALSDGGAILIPAFSIGRTQELLYEFEQIWHQHQDAKHINFPEIVIDSPMANRVTDIYQHHDSLWDEASQAKQSAGRHPLDFRHAHRVGEHALHLTLVNRLKSTAEPVIVIAGSGMCTGGRIINYLDVLIEDPRTDILFVGYQAAGTLGATIQQAAAGQTVIINQQKRRVNAQVSTLAGYSAHADQSELLAFIGDATLPVGEVRLVHGAAPAQYALAEKIRQRFNIPVTITAETATP</sequence>
<dbReference type="OrthoDB" id="9803916at2"/>
<dbReference type="Pfam" id="PF10996">
    <property type="entry name" value="Beta-Casp"/>
    <property type="match status" value="1"/>
</dbReference>
<evidence type="ECO:0000313" key="5">
    <source>
        <dbReference type="Proteomes" id="UP000287330"/>
    </source>
</evidence>
<dbReference type="InterPro" id="IPR022712">
    <property type="entry name" value="Beta_Casp"/>
</dbReference>
<dbReference type="PANTHER" id="PTHR11203">
    <property type="entry name" value="CLEAVAGE AND POLYADENYLATION SPECIFICITY FACTOR FAMILY MEMBER"/>
    <property type="match status" value="1"/>
</dbReference>
<dbReference type="GO" id="GO:0004521">
    <property type="term" value="F:RNA endonuclease activity"/>
    <property type="evidence" value="ECO:0007669"/>
    <property type="project" value="TreeGrafter"/>
</dbReference>
<name>A0A432YBT4_9GAMM</name>
<dbReference type="InterPro" id="IPR001279">
    <property type="entry name" value="Metallo-B-lactamas"/>
</dbReference>
<organism evidence="4 5">
    <name type="scientific">Idiomarina fontislapidosi</name>
    <dbReference type="NCBI Taxonomy" id="263723"/>
    <lineage>
        <taxon>Bacteria</taxon>
        <taxon>Pseudomonadati</taxon>
        <taxon>Pseudomonadota</taxon>
        <taxon>Gammaproteobacteria</taxon>
        <taxon>Alteromonadales</taxon>
        <taxon>Idiomarinaceae</taxon>
        <taxon>Idiomarina</taxon>
    </lineage>
</organism>
<dbReference type="Pfam" id="PF00753">
    <property type="entry name" value="Lactamase_B"/>
    <property type="match status" value="1"/>
</dbReference>